<protein>
    <recommendedName>
        <fullName evidence="6">Aromatic amino acid beta-eliminating lyase/threonine aldolase domain-containing protein</fullName>
    </recommendedName>
</protein>
<keyword evidence="4" id="KW-0456">Lyase</keyword>
<comment type="caution">
    <text evidence="7">The sequence shown here is derived from an EMBL/GenBank/DDBJ whole genome shotgun (WGS) entry which is preliminary data.</text>
</comment>
<dbReference type="Proteomes" id="UP001485043">
    <property type="component" value="Unassembled WGS sequence"/>
</dbReference>
<evidence type="ECO:0000256" key="1">
    <source>
        <dbReference type="ARBA" id="ARBA00001933"/>
    </source>
</evidence>
<keyword evidence="3" id="KW-0663">Pyridoxal phosphate</keyword>
<dbReference type="Pfam" id="PF01212">
    <property type="entry name" value="Beta_elim_lyase"/>
    <property type="match status" value="1"/>
</dbReference>
<keyword evidence="8" id="KW-1185">Reference proteome</keyword>
<organism evidence="7 8">
    <name type="scientific">Apatococcus fuscideae</name>
    <dbReference type="NCBI Taxonomy" id="2026836"/>
    <lineage>
        <taxon>Eukaryota</taxon>
        <taxon>Viridiplantae</taxon>
        <taxon>Chlorophyta</taxon>
        <taxon>core chlorophytes</taxon>
        <taxon>Trebouxiophyceae</taxon>
        <taxon>Chlorellales</taxon>
        <taxon>Chlorellaceae</taxon>
        <taxon>Apatococcus</taxon>
    </lineage>
</organism>
<evidence type="ECO:0000256" key="5">
    <source>
        <dbReference type="PIRSR" id="PIRSR017617-1"/>
    </source>
</evidence>
<gene>
    <name evidence="7" type="ORF">WJX84_003559</name>
</gene>
<proteinExistence type="inferred from homology"/>
<dbReference type="FunFam" id="3.90.1150.10:FF:000041">
    <property type="entry name" value="Low-specificity L-threonine aldolase"/>
    <property type="match status" value="1"/>
</dbReference>
<evidence type="ECO:0000256" key="2">
    <source>
        <dbReference type="ARBA" id="ARBA00006966"/>
    </source>
</evidence>
<feature type="domain" description="Aromatic amino acid beta-eliminating lyase/threonine aldolase" evidence="6">
    <location>
        <begin position="7"/>
        <end position="289"/>
    </location>
</feature>
<dbReference type="PANTHER" id="PTHR48097:SF9">
    <property type="entry name" value="L-THREONINE ALDOLASE"/>
    <property type="match status" value="1"/>
</dbReference>
<dbReference type="InterPro" id="IPR015424">
    <property type="entry name" value="PyrdxlP-dep_Trfase"/>
</dbReference>
<reference evidence="7 8" key="1">
    <citation type="journal article" date="2024" name="Nat. Commun.">
        <title>Phylogenomics reveals the evolutionary origins of lichenization in chlorophyte algae.</title>
        <authorList>
            <person name="Puginier C."/>
            <person name="Libourel C."/>
            <person name="Otte J."/>
            <person name="Skaloud P."/>
            <person name="Haon M."/>
            <person name="Grisel S."/>
            <person name="Petersen M."/>
            <person name="Berrin J.G."/>
            <person name="Delaux P.M."/>
            <person name="Dal Grande F."/>
            <person name="Keller J."/>
        </authorList>
    </citation>
    <scope>NUCLEOTIDE SEQUENCE [LARGE SCALE GENOMIC DNA]</scope>
    <source>
        <strain evidence="7 8">SAG 2523</strain>
    </source>
</reference>
<dbReference type="NCBIfam" id="NF041359">
    <property type="entry name" value="GntG_guanitoxin"/>
    <property type="match status" value="1"/>
</dbReference>
<dbReference type="GO" id="GO:0008732">
    <property type="term" value="F:L-allo-threonine aldolase activity"/>
    <property type="evidence" value="ECO:0007669"/>
    <property type="project" value="TreeGrafter"/>
</dbReference>
<dbReference type="InterPro" id="IPR015421">
    <property type="entry name" value="PyrdxlP-dep_Trfase_major"/>
</dbReference>
<name>A0AAW1T823_9CHLO</name>
<evidence type="ECO:0000256" key="4">
    <source>
        <dbReference type="ARBA" id="ARBA00023239"/>
    </source>
</evidence>
<comment type="cofactor">
    <cofactor evidence="1">
        <name>pyridoxal 5'-phosphate</name>
        <dbReference type="ChEBI" id="CHEBI:597326"/>
    </cofactor>
</comment>
<sequence length="378" mass="40292">MAPRTVDLRSDTLTHPTDAMREAMAKAPVGDDVYAEDPTVNELQEMAAELMGKEAALLVPTGTMGNLTAILAHCERGAEILVGDEAHIYVYEAGGASALGGVAYHVIPNAPNGELPIPALQRAVRPIDQHAARTSLICIENTHNRCGGAVLSLQYLADLKKFADSRGLPVHMDGARVFNAAAALDVHISEIAKHVTTIQFCLSKGLAAPIGSMVAGPKDFIEKVHRWRKMLGGGMRQAGVIAAPGMLALTDMTKRLHEDHENATLLAEGLSKIDGIVIDKATVHSNIVLFVLAPSDLSEDEFLVGLKQQHVRMIQFGPRTIRAVTHWQISEGDIRASIDAVAAVVQQGRSSGIISAMKHIGLLSNGYGNGRPASITKV</sequence>
<dbReference type="InterPro" id="IPR001597">
    <property type="entry name" value="ArAA_b-elim_lyase/Thr_aldolase"/>
</dbReference>
<dbReference type="EMBL" id="JALJOV010000272">
    <property type="protein sequence ID" value="KAK9865192.1"/>
    <property type="molecule type" value="Genomic_DNA"/>
</dbReference>
<dbReference type="SUPFAM" id="SSF53383">
    <property type="entry name" value="PLP-dependent transferases"/>
    <property type="match status" value="1"/>
</dbReference>
<evidence type="ECO:0000313" key="7">
    <source>
        <dbReference type="EMBL" id="KAK9865192.1"/>
    </source>
</evidence>
<dbReference type="InterPro" id="IPR015422">
    <property type="entry name" value="PyrdxlP-dep_Trfase_small"/>
</dbReference>
<dbReference type="PANTHER" id="PTHR48097">
    <property type="entry name" value="L-THREONINE ALDOLASE-RELATED"/>
    <property type="match status" value="1"/>
</dbReference>
<dbReference type="Gene3D" id="3.90.1150.10">
    <property type="entry name" value="Aspartate Aminotransferase, domain 1"/>
    <property type="match status" value="1"/>
</dbReference>
<dbReference type="FunFam" id="3.40.640.10:FF:000030">
    <property type="entry name" value="Low-specificity L-threonine aldolase"/>
    <property type="match status" value="1"/>
</dbReference>
<dbReference type="CDD" id="cd06502">
    <property type="entry name" value="TA_like"/>
    <property type="match status" value="1"/>
</dbReference>
<dbReference type="GO" id="GO:0006567">
    <property type="term" value="P:L-threonine catabolic process"/>
    <property type="evidence" value="ECO:0007669"/>
    <property type="project" value="TreeGrafter"/>
</dbReference>
<dbReference type="GO" id="GO:0005829">
    <property type="term" value="C:cytosol"/>
    <property type="evidence" value="ECO:0007669"/>
    <property type="project" value="TreeGrafter"/>
</dbReference>
<dbReference type="AlphaFoldDB" id="A0AAW1T823"/>
<dbReference type="NCBIfam" id="NF007825">
    <property type="entry name" value="PRK10534.1"/>
    <property type="match status" value="1"/>
</dbReference>
<comment type="similarity">
    <text evidence="2">Belongs to the threonine aldolase family.</text>
</comment>
<feature type="modified residue" description="N6-(pyridoxal phosphate)lysine" evidence="5">
    <location>
        <position position="204"/>
    </location>
</feature>
<dbReference type="PIRSF" id="PIRSF017617">
    <property type="entry name" value="Thr_aldolase"/>
    <property type="match status" value="1"/>
</dbReference>
<accession>A0AAW1T823</accession>
<dbReference type="GO" id="GO:0006545">
    <property type="term" value="P:glycine biosynthetic process"/>
    <property type="evidence" value="ECO:0007669"/>
    <property type="project" value="TreeGrafter"/>
</dbReference>
<dbReference type="Gene3D" id="3.40.640.10">
    <property type="entry name" value="Type I PLP-dependent aspartate aminotransferase-like (Major domain)"/>
    <property type="match status" value="1"/>
</dbReference>
<evidence type="ECO:0000313" key="8">
    <source>
        <dbReference type="Proteomes" id="UP001485043"/>
    </source>
</evidence>
<dbReference type="InterPro" id="IPR023603">
    <property type="entry name" value="Low_specificity_L-TA-like"/>
</dbReference>
<evidence type="ECO:0000256" key="3">
    <source>
        <dbReference type="ARBA" id="ARBA00022898"/>
    </source>
</evidence>
<evidence type="ECO:0000259" key="6">
    <source>
        <dbReference type="Pfam" id="PF01212"/>
    </source>
</evidence>